<feature type="compositionally biased region" description="Low complexity" evidence="5">
    <location>
        <begin position="31"/>
        <end position="51"/>
    </location>
</feature>
<reference evidence="7" key="1">
    <citation type="submission" date="2023-01" db="EMBL/GenBank/DDBJ databases">
        <title>Human gut microbiome strain richness.</title>
        <authorList>
            <person name="Chen-Liaw A."/>
        </authorList>
    </citation>
    <scope>NUCLEOTIDE SEQUENCE</scope>
    <source>
        <strain evidence="7">1001283st1_G1_1001283B150217_161031</strain>
    </source>
</reference>
<dbReference type="Pfam" id="PF13416">
    <property type="entry name" value="SBP_bac_8"/>
    <property type="match status" value="1"/>
</dbReference>
<evidence type="ECO:0000256" key="2">
    <source>
        <dbReference type="ARBA" id="ARBA00008520"/>
    </source>
</evidence>
<name>A0AAW6CY51_9FIRM</name>
<dbReference type="Gene3D" id="3.40.190.10">
    <property type="entry name" value="Periplasmic binding protein-like II"/>
    <property type="match status" value="1"/>
</dbReference>
<accession>A0AAW6CY51</accession>
<feature type="region of interest" description="Disordered" evidence="5">
    <location>
        <begin position="27"/>
        <end position="55"/>
    </location>
</feature>
<dbReference type="Proteomes" id="UP001210809">
    <property type="component" value="Unassembled WGS sequence"/>
</dbReference>
<proteinExistence type="inferred from homology"/>
<gene>
    <name evidence="7" type="ORF">PNE09_01955</name>
</gene>
<dbReference type="EMBL" id="JAQLXW010000002">
    <property type="protein sequence ID" value="MDB8002824.1"/>
    <property type="molecule type" value="Genomic_DNA"/>
</dbReference>
<feature type="signal peptide" evidence="6">
    <location>
        <begin position="1"/>
        <end position="21"/>
    </location>
</feature>
<comment type="caution">
    <text evidence="7">The sequence shown here is derived from an EMBL/GenBank/DDBJ whole genome shotgun (WGS) entry which is preliminary data.</text>
</comment>
<dbReference type="PANTHER" id="PTHR43649:SF31">
    <property type="entry name" value="SN-GLYCEROL-3-PHOSPHATE-BINDING PERIPLASMIC PROTEIN UGPB"/>
    <property type="match status" value="1"/>
</dbReference>
<dbReference type="GO" id="GO:0030313">
    <property type="term" value="C:cell envelope"/>
    <property type="evidence" value="ECO:0007669"/>
    <property type="project" value="UniProtKB-SubCell"/>
</dbReference>
<dbReference type="PROSITE" id="PS51257">
    <property type="entry name" value="PROKAR_LIPOPROTEIN"/>
    <property type="match status" value="1"/>
</dbReference>
<evidence type="ECO:0000256" key="3">
    <source>
        <dbReference type="ARBA" id="ARBA00022448"/>
    </source>
</evidence>
<organism evidence="7 8">
    <name type="scientific">[Eubacterium] siraeum</name>
    <dbReference type="NCBI Taxonomy" id="39492"/>
    <lineage>
        <taxon>Bacteria</taxon>
        <taxon>Bacillati</taxon>
        <taxon>Bacillota</taxon>
        <taxon>Clostridia</taxon>
        <taxon>Eubacteriales</taxon>
        <taxon>Oscillospiraceae</taxon>
        <taxon>Oscillospiraceae incertae sedis</taxon>
    </lineage>
</organism>
<evidence type="ECO:0000256" key="5">
    <source>
        <dbReference type="SAM" id="MobiDB-lite"/>
    </source>
</evidence>
<evidence type="ECO:0000313" key="8">
    <source>
        <dbReference type="Proteomes" id="UP001210809"/>
    </source>
</evidence>
<evidence type="ECO:0000256" key="1">
    <source>
        <dbReference type="ARBA" id="ARBA00004196"/>
    </source>
</evidence>
<feature type="chain" id="PRO_5043498952" evidence="6">
    <location>
        <begin position="22"/>
        <end position="501"/>
    </location>
</feature>
<dbReference type="SUPFAM" id="SSF53850">
    <property type="entry name" value="Periplasmic binding protein-like II"/>
    <property type="match status" value="1"/>
</dbReference>
<keyword evidence="4 6" id="KW-0732">Signal</keyword>
<dbReference type="InterPro" id="IPR050490">
    <property type="entry name" value="Bact_solute-bd_prot1"/>
</dbReference>
<keyword evidence="3" id="KW-0813">Transport</keyword>
<comment type="subcellular location">
    <subcellularLocation>
        <location evidence="1">Cell envelope</location>
    </subcellularLocation>
</comment>
<comment type="similarity">
    <text evidence="2">Belongs to the bacterial solute-binding protein 1 family.</text>
</comment>
<sequence>MKKTTKKISAAALALVMGATAFTGCSGSTNSTPGGTDSAASTTSGGAATGSQKIMSSNENVKSAVDNVSVGEDYKDIKVDTKLKFMAWYDIQEASPAVELFKTLYGTPKNKPEGYETVADENVFVNVKVSNYNNRYLDLAKLVQSDESPDTFPFETSNYPYGIYQKLFQTIDGVVDTNTEDWVDYKSIIDKFNWGGKVYTPIVDVNPATLLWYRKSVIEENGFDDPWELFEKGEWTWSKCIEMARKFTDPDNAKYAFDGYGLDHAFIATTGKPLIGLESGKLVSNLYDANIEKCMDMLRTFDDTQEQLRYPREIENSWAPSYNEWADGNTLFFEDGTWRYEETWRKFKKKNKWEDDEINFVPFPQMDGADTYYQEMKQDAYMFVSGSKNADGYKAWIYANLLSSKDEEVKKAGRQQSIDEFDWNETLLDRLDKLKDPATFESVFEFKNGIGPDIADSTTGENAVGHLTSDVIMGGNSFTTVRDENKGVIEARIKELNATVS</sequence>
<evidence type="ECO:0000256" key="4">
    <source>
        <dbReference type="ARBA" id="ARBA00022729"/>
    </source>
</evidence>
<dbReference type="InterPro" id="IPR006059">
    <property type="entry name" value="SBP"/>
</dbReference>
<dbReference type="AlphaFoldDB" id="A0AAW6CY51"/>
<evidence type="ECO:0000313" key="7">
    <source>
        <dbReference type="EMBL" id="MDB8002824.1"/>
    </source>
</evidence>
<dbReference type="PANTHER" id="PTHR43649">
    <property type="entry name" value="ARABINOSE-BINDING PROTEIN-RELATED"/>
    <property type="match status" value="1"/>
</dbReference>
<evidence type="ECO:0000256" key="6">
    <source>
        <dbReference type="SAM" id="SignalP"/>
    </source>
</evidence>
<protein>
    <submittedName>
        <fullName evidence="7">Extracellular solute-binding protein</fullName>
    </submittedName>
</protein>